<keyword evidence="6 9" id="KW-0496">Mitochondrion</keyword>
<dbReference type="Pfam" id="PF04568">
    <property type="entry name" value="IATP"/>
    <property type="match status" value="1"/>
</dbReference>
<reference evidence="11 12" key="1">
    <citation type="journal article" date="2018" name="Mol. Genet. Genomics">
        <title>The red deer Cervus elaphus genome CerEla1.0: sequencing, annotating, genes, and chromosomes.</title>
        <authorList>
            <person name="Bana N.A."/>
            <person name="Nyiri A."/>
            <person name="Nagy J."/>
            <person name="Frank K."/>
            <person name="Nagy T."/>
            <person name="Steger V."/>
            <person name="Schiller M."/>
            <person name="Lakatos P."/>
            <person name="Sugar L."/>
            <person name="Horn P."/>
            <person name="Barta E."/>
            <person name="Orosz L."/>
        </authorList>
    </citation>
    <scope>NUCLEOTIDE SEQUENCE [LARGE SCALE GENOMIC DNA]</scope>
    <source>
        <strain evidence="11">Hungarian</strain>
    </source>
</reference>
<organism evidence="11 12">
    <name type="scientific">Cervus elaphus hippelaphus</name>
    <name type="common">European red deer</name>
    <dbReference type="NCBI Taxonomy" id="46360"/>
    <lineage>
        <taxon>Eukaryota</taxon>
        <taxon>Metazoa</taxon>
        <taxon>Chordata</taxon>
        <taxon>Craniata</taxon>
        <taxon>Vertebrata</taxon>
        <taxon>Euteleostomi</taxon>
        <taxon>Mammalia</taxon>
        <taxon>Eutheria</taxon>
        <taxon>Laurasiatheria</taxon>
        <taxon>Artiodactyla</taxon>
        <taxon>Ruminantia</taxon>
        <taxon>Pecora</taxon>
        <taxon>Cervidae</taxon>
        <taxon>Cervinae</taxon>
        <taxon>Cervus</taxon>
    </lineage>
</organism>
<dbReference type="FunFam" id="1.20.5.500:FF:000003">
    <property type="entry name" value="ATPase inhibitor B, mitochondrial"/>
    <property type="match status" value="1"/>
</dbReference>
<evidence type="ECO:0000256" key="2">
    <source>
        <dbReference type="ARBA" id="ARBA00010901"/>
    </source>
</evidence>
<dbReference type="GO" id="GO:0005739">
    <property type="term" value="C:mitochondrion"/>
    <property type="evidence" value="ECO:0007669"/>
    <property type="project" value="UniProtKB-SubCell"/>
</dbReference>
<dbReference type="EMBL" id="MKHE01000008">
    <property type="protein sequence ID" value="OWK13034.1"/>
    <property type="molecule type" value="Genomic_DNA"/>
</dbReference>
<dbReference type="InterPro" id="IPR007648">
    <property type="entry name" value="ATPase_inhibitor_mt"/>
</dbReference>
<evidence type="ECO:0000256" key="7">
    <source>
        <dbReference type="ARBA" id="ARBA00026043"/>
    </source>
</evidence>
<comment type="caution">
    <text evidence="11">The sequence shown here is derived from an EMBL/GenBank/DDBJ whole genome shotgun (WGS) entry which is preliminary data.</text>
</comment>
<evidence type="ECO:0000256" key="9">
    <source>
        <dbReference type="RuleBase" id="RU368087"/>
    </source>
</evidence>
<dbReference type="SUPFAM" id="SSF64602">
    <property type="entry name" value="F1 ATPase inhibitor, IF1, C-terminal domain"/>
    <property type="match status" value="1"/>
</dbReference>
<dbReference type="PANTHER" id="PTHR48417">
    <property type="entry name" value="ATP SYNTHASE F1 SUBUNIT EPSILON"/>
    <property type="match status" value="1"/>
</dbReference>
<evidence type="ECO:0000256" key="4">
    <source>
        <dbReference type="ARBA" id="ARBA00022946"/>
    </source>
</evidence>
<evidence type="ECO:0000313" key="11">
    <source>
        <dbReference type="EMBL" id="OWK13034.1"/>
    </source>
</evidence>
<dbReference type="AlphaFoldDB" id="A0A212D4K4"/>
<comment type="similarity">
    <text evidence="2 9">Belongs to the ATPase inhibitor family.</text>
</comment>
<comment type="subcellular location">
    <subcellularLocation>
        <location evidence="1 9">Mitochondrion</location>
    </subcellularLocation>
</comment>
<accession>A0A212D4K4</accession>
<evidence type="ECO:0000256" key="3">
    <source>
        <dbReference type="ARBA" id="ARBA00019626"/>
    </source>
</evidence>
<feature type="coiled-coil region" evidence="10">
    <location>
        <begin position="118"/>
        <end position="152"/>
    </location>
</feature>
<comment type="domain">
    <text evidence="9">Forms an alpha-helical dimer with monomers associated via an antiparallel alpha-helical coiled coil, leaving each N-terminal inhibitory region accessible for interaction with an F1 catalytic domain. The inhibitory N-terminal region binds the alpha(ADP-bound)-beta(ADP-bound) (ATP5F1A-ATP5F1B) interface of F1-ATPase, and also contact the central gamma subunit (ATP5F1C). This dimeric state is favored by pH values below 7.0, and at higher values the dimers associate to form inactive homotetramer, where the inhibitory region is occluded, masking its inhibitory activity.</text>
</comment>
<dbReference type="Gene3D" id="1.20.5.500">
    <property type="entry name" value="Single helix bin"/>
    <property type="match status" value="2"/>
</dbReference>
<keyword evidence="4" id="KW-0809">Transit peptide</keyword>
<evidence type="ECO:0000256" key="1">
    <source>
        <dbReference type="ARBA" id="ARBA00004173"/>
    </source>
</evidence>
<proteinExistence type="inferred from homology"/>
<evidence type="ECO:0000256" key="5">
    <source>
        <dbReference type="ARBA" id="ARBA00023054"/>
    </source>
</evidence>
<dbReference type="PANTHER" id="PTHR48417:SF1">
    <property type="entry name" value="ATP SYNTHASE F1 SUBUNIT EPSILON"/>
    <property type="match status" value="1"/>
</dbReference>
<dbReference type="GO" id="GO:0042030">
    <property type="term" value="F:ATPase inhibitor activity"/>
    <property type="evidence" value="ECO:0007669"/>
    <property type="project" value="UniProtKB-UniRule"/>
</dbReference>
<name>A0A212D4K4_CEREH</name>
<evidence type="ECO:0000256" key="8">
    <source>
        <dbReference type="ARBA" id="ARBA00046200"/>
    </source>
</evidence>
<protein>
    <recommendedName>
        <fullName evidence="3 9">ATPase inhibitor, mitochondrial</fullName>
    </recommendedName>
    <alternativeName>
        <fullName evidence="9">ATP synthase F1 subunit epsilon</fullName>
    </alternativeName>
</protein>
<comment type="function">
    <text evidence="8">Endogenous F(1)F(o)-ATPase inhibitor limiting ATP depletion when the mitochondrial membrane potential falls below a threshold and the F(1)F(o)-ATP synthase starts hydrolyzing ATP to pump protons out of the mitochondrial matrix. Required to avoid the consumption of cellular ATP when the F(1)F(o)-ATP synthase enzyme acts as an ATP hydrolase. Indirectly acts as a regulator of heme synthesis in erythroid tissues: regulates heme synthesis by modulating the mitochondrial pH and redox potential, allowing FECH to efficiently catalyze the incorporation of iron into protoporphyrin IX to produce heme.</text>
</comment>
<sequence length="156" mass="17550">MIRYSWLHPASPAKRLAAWPAGPLAPAKLRLRRSCDSGHWRGASLTAMAATALAARTRQAVWSVWAMQGRGFGSEQGDNVRSSAGAIRDAGGAFGKREQAEEERYFRARAKEQLATLKKHHENEISHHAKEIERLQKEIERHKQSIKKLKQSEDDD</sequence>
<dbReference type="FunFam" id="1.20.5.500:FF:000004">
    <property type="entry name" value="ATPase inhibitor A, mitochondrial"/>
    <property type="match status" value="1"/>
</dbReference>
<keyword evidence="5 10" id="KW-0175">Coiled coil</keyword>
<dbReference type="OrthoDB" id="10045676at2759"/>
<keyword evidence="12" id="KW-1185">Reference proteome</keyword>
<evidence type="ECO:0000256" key="6">
    <source>
        <dbReference type="ARBA" id="ARBA00023128"/>
    </source>
</evidence>
<evidence type="ECO:0000256" key="10">
    <source>
        <dbReference type="SAM" id="Coils"/>
    </source>
</evidence>
<comment type="subunit">
    <text evidence="7 9">Homodimer; represents the active form and is present at a pH value below 6.5. Homotetramer; represents the inactive form and is present at a pH value above 7.0.</text>
</comment>
<dbReference type="Proteomes" id="UP000242450">
    <property type="component" value="Chromosome 8"/>
</dbReference>
<evidence type="ECO:0000313" key="12">
    <source>
        <dbReference type="Proteomes" id="UP000242450"/>
    </source>
</evidence>
<gene>
    <name evidence="11" type="ORF">Celaphus_00014862</name>
</gene>